<keyword evidence="4" id="KW-0862">Zinc</keyword>
<feature type="compositionally biased region" description="Acidic residues" evidence="8">
    <location>
        <begin position="365"/>
        <end position="374"/>
    </location>
</feature>
<feature type="repeat" description="ANK" evidence="6">
    <location>
        <begin position="189"/>
        <end position="221"/>
    </location>
</feature>
<gene>
    <name evidence="10" type="ORF">Agub_g5262</name>
</gene>
<accession>A0AAD3DLK6</accession>
<dbReference type="PANTHER" id="PTHR24161:SF85">
    <property type="entry name" value="PALMITOYLTRANSFERASE HIP14"/>
    <property type="match status" value="1"/>
</dbReference>
<dbReference type="PROSITE" id="PS50088">
    <property type="entry name" value="ANK_REPEAT"/>
    <property type="match status" value="2"/>
</dbReference>
<feature type="compositionally biased region" description="Basic residues" evidence="8">
    <location>
        <begin position="882"/>
        <end position="892"/>
    </location>
</feature>
<evidence type="ECO:0000256" key="5">
    <source>
        <dbReference type="ARBA" id="ARBA00023043"/>
    </source>
</evidence>
<dbReference type="Pfam" id="PF12796">
    <property type="entry name" value="Ank_2"/>
    <property type="match status" value="1"/>
</dbReference>
<dbReference type="InterPro" id="IPR036770">
    <property type="entry name" value="Ankyrin_rpt-contain_sf"/>
</dbReference>
<keyword evidence="2" id="KW-0677">Repeat</keyword>
<feature type="compositionally biased region" description="Low complexity" evidence="8">
    <location>
        <begin position="469"/>
        <end position="496"/>
    </location>
</feature>
<proteinExistence type="predicted"/>
<evidence type="ECO:0000313" key="11">
    <source>
        <dbReference type="Proteomes" id="UP001054857"/>
    </source>
</evidence>
<sequence>MGSSCSSLRTPVFTSLNLRGTDSKLNKQLSLRPGLFSAPVPGAFLGLHDTALHLASEQRNLPAVKQLLVFLSSADLDTAQAALQPYCRRLKLPLPSSPAEAVRLAVNAANNKGQTPLMYACYAGCADIVRELLAQGAHPWVADNCGYRNALHYAAMAGSTACIEALMSGSPPSLLVRQGQRLVNARSLSGLTPLHYAVAFNHTPAVAALLLHDPNINAGSTGESFDVWVTYDTLSTPLHFAAVKDNVAASALLLRHYLRHRRNGSLLDPRQRANSAGKLPWQLARRPLLTALLHPGMQPAAALAMPQVAAALRAYVGNGNGDGPAAEGEEDEGEVGPPTLAAIAAAALRQKLLASLEAIERECVEEAEEEEEERADGRGRQRSGRGSRILCGASSRRGGFGSTLPLSSSISRLSRLASGRLSRRGTASASMQLPATPRQAPSLDRLGSHAMPYDLVPGLIAPEDFLDGAASPQPQQQLSPQSRSAARYAAATATPAGGEGGESTLAPSPPLRPTGRTSAGGGVTGPTLQGRNSHRMQRSAERVTVDGITQQHNGNSSPSRRTVPHNGMAPSSSAAAFVTPNIGGGGPTGYLGSSGFPTSPFSNIAGGPILPGATASNGSSHRKRSASICCAPSLGREIAPGGVHGNTWGHMGRSNGGGGGGGGHLSTTSSIPAGGSPTSSERLFAVHCVGGGGSTAVRYGSMTPPAGASPTHGSGNGGGGGGGYYSSTAAAAAAESLSGAGAGVDPALPYPPITNMFSPAASLAAFGGGGGGGGSAFAVVNDGDIGGIGLYGNGGADDDVCGGSNEGWEDDGICSVCFARPEAAAPATCHHGICSVCAGELCRAVSSRPLLCPFCRQPVTDFVRVAAPAGGAAARAASGRRDRGRGRQQSRS</sequence>
<evidence type="ECO:0000256" key="1">
    <source>
        <dbReference type="ARBA" id="ARBA00022723"/>
    </source>
</evidence>
<evidence type="ECO:0000256" key="7">
    <source>
        <dbReference type="PROSITE-ProRule" id="PRU00175"/>
    </source>
</evidence>
<protein>
    <recommendedName>
        <fullName evidence="9">RING-type domain-containing protein</fullName>
    </recommendedName>
</protein>
<feature type="region of interest" description="Disordered" evidence="8">
    <location>
        <begin position="421"/>
        <end position="446"/>
    </location>
</feature>
<dbReference type="PROSITE" id="PS50089">
    <property type="entry name" value="ZF_RING_2"/>
    <property type="match status" value="1"/>
</dbReference>
<keyword evidence="1" id="KW-0479">Metal-binding</keyword>
<feature type="compositionally biased region" description="Gly residues" evidence="8">
    <location>
        <begin position="654"/>
        <end position="664"/>
    </location>
</feature>
<keyword evidence="11" id="KW-1185">Reference proteome</keyword>
<dbReference type="SUPFAM" id="SSF57850">
    <property type="entry name" value="RING/U-box"/>
    <property type="match status" value="1"/>
</dbReference>
<evidence type="ECO:0000256" key="3">
    <source>
        <dbReference type="ARBA" id="ARBA00022771"/>
    </source>
</evidence>
<dbReference type="PANTHER" id="PTHR24161">
    <property type="entry name" value="ANK_REP_REGION DOMAIN-CONTAINING PROTEIN-RELATED"/>
    <property type="match status" value="1"/>
</dbReference>
<dbReference type="Gene3D" id="1.25.40.20">
    <property type="entry name" value="Ankyrin repeat-containing domain"/>
    <property type="match status" value="2"/>
</dbReference>
<dbReference type="Pfam" id="PF00023">
    <property type="entry name" value="Ank"/>
    <property type="match status" value="1"/>
</dbReference>
<evidence type="ECO:0000313" key="10">
    <source>
        <dbReference type="EMBL" id="GFR44100.1"/>
    </source>
</evidence>
<keyword evidence="3 7" id="KW-0863">Zinc-finger</keyword>
<dbReference type="SUPFAM" id="SSF48403">
    <property type="entry name" value="Ankyrin repeat"/>
    <property type="match status" value="1"/>
</dbReference>
<feature type="region of interest" description="Disordered" evidence="8">
    <location>
        <begin position="365"/>
        <end position="396"/>
    </location>
</feature>
<dbReference type="InterPro" id="IPR002110">
    <property type="entry name" value="Ankyrin_rpt"/>
</dbReference>
<feature type="region of interest" description="Disordered" evidence="8">
    <location>
        <begin position="649"/>
        <end position="678"/>
    </location>
</feature>
<dbReference type="AlphaFoldDB" id="A0AAD3DLK6"/>
<evidence type="ECO:0000259" key="9">
    <source>
        <dbReference type="PROSITE" id="PS50089"/>
    </source>
</evidence>
<evidence type="ECO:0000256" key="4">
    <source>
        <dbReference type="ARBA" id="ARBA00022833"/>
    </source>
</evidence>
<dbReference type="InterPro" id="IPR017907">
    <property type="entry name" value="Znf_RING_CS"/>
</dbReference>
<dbReference type="GO" id="GO:0008270">
    <property type="term" value="F:zinc ion binding"/>
    <property type="evidence" value="ECO:0007669"/>
    <property type="project" value="UniProtKB-KW"/>
</dbReference>
<feature type="compositionally biased region" description="Polar residues" evidence="8">
    <location>
        <begin position="547"/>
        <end position="560"/>
    </location>
</feature>
<dbReference type="Gene3D" id="3.30.40.10">
    <property type="entry name" value="Zinc/RING finger domain, C3HC4 (zinc finger)"/>
    <property type="match status" value="1"/>
</dbReference>
<dbReference type="InterPro" id="IPR001841">
    <property type="entry name" value="Znf_RING"/>
</dbReference>
<dbReference type="SMART" id="SM00248">
    <property type="entry name" value="ANK"/>
    <property type="match status" value="5"/>
</dbReference>
<dbReference type="InterPro" id="IPR013083">
    <property type="entry name" value="Znf_RING/FYVE/PHD"/>
</dbReference>
<dbReference type="PROSITE" id="PS50297">
    <property type="entry name" value="ANK_REP_REGION"/>
    <property type="match status" value="2"/>
</dbReference>
<evidence type="ECO:0000256" key="8">
    <source>
        <dbReference type="SAM" id="MobiDB-lite"/>
    </source>
</evidence>
<feature type="repeat" description="ANK" evidence="6">
    <location>
        <begin position="112"/>
        <end position="144"/>
    </location>
</feature>
<comment type="caution">
    <text evidence="10">The sequence shown here is derived from an EMBL/GenBank/DDBJ whole genome shotgun (WGS) entry which is preliminary data.</text>
</comment>
<dbReference type="EMBL" id="BMAR01000007">
    <property type="protein sequence ID" value="GFR44100.1"/>
    <property type="molecule type" value="Genomic_DNA"/>
</dbReference>
<evidence type="ECO:0000256" key="2">
    <source>
        <dbReference type="ARBA" id="ARBA00022737"/>
    </source>
</evidence>
<reference evidence="10 11" key="1">
    <citation type="journal article" date="2021" name="Sci. Rep.">
        <title>Genome sequencing of the multicellular alga Astrephomene provides insights into convergent evolution of germ-soma differentiation.</title>
        <authorList>
            <person name="Yamashita S."/>
            <person name="Yamamoto K."/>
            <person name="Matsuzaki R."/>
            <person name="Suzuki S."/>
            <person name="Yamaguchi H."/>
            <person name="Hirooka S."/>
            <person name="Minakuchi Y."/>
            <person name="Miyagishima S."/>
            <person name="Kawachi M."/>
            <person name="Toyoda A."/>
            <person name="Nozaki H."/>
        </authorList>
    </citation>
    <scope>NUCLEOTIDE SEQUENCE [LARGE SCALE GENOMIC DNA]</scope>
    <source>
        <strain evidence="10 11">NIES-4017</strain>
    </source>
</reference>
<feature type="region of interest" description="Disordered" evidence="8">
    <location>
        <begin position="464"/>
        <end position="571"/>
    </location>
</feature>
<dbReference type="PROSITE" id="PS00518">
    <property type="entry name" value="ZF_RING_1"/>
    <property type="match status" value="1"/>
</dbReference>
<feature type="compositionally biased region" description="Polar residues" evidence="8">
    <location>
        <begin position="665"/>
        <end position="678"/>
    </location>
</feature>
<keyword evidence="5 6" id="KW-0040">ANK repeat</keyword>
<dbReference type="Proteomes" id="UP001054857">
    <property type="component" value="Unassembled WGS sequence"/>
</dbReference>
<feature type="domain" description="RING-type" evidence="9">
    <location>
        <begin position="814"/>
        <end position="856"/>
    </location>
</feature>
<organism evidence="10 11">
    <name type="scientific">Astrephomene gubernaculifera</name>
    <dbReference type="NCBI Taxonomy" id="47775"/>
    <lineage>
        <taxon>Eukaryota</taxon>
        <taxon>Viridiplantae</taxon>
        <taxon>Chlorophyta</taxon>
        <taxon>core chlorophytes</taxon>
        <taxon>Chlorophyceae</taxon>
        <taxon>CS clade</taxon>
        <taxon>Chlamydomonadales</taxon>
        <taxon>Astrephomenaceae</taxon>
        <taxon>Astrephomene</taxon>
    </lineage>
</organism>
<name>A0AAD3DLK6_9CHLO</name>
<feature type="region of interest" description="Disordered" evidence="8">
    <location>
        <begin position="871"/>
        <end position="892"/>
    </location>
</feature>
<evidence type="ECO:0000256" key="6">
    <source>
        <dbReference type="PROSITE-ProRule" id="PRU00023"/>
    </source>
</evidence>